<feature type="chain" id="PRO_5015670283" evidence="1">
    <location>
        <begin position="24"/>
        <end position="142"/>
    </location>
</feature>
<comment type="caution">
    <text evidence="2">The sequence shown here is derived from an EMBL/GenBank/DDBJ whole genome shotgun (WGS) entry which is preliminary data.</text>
</comment>
<evidence type="ECO:0000313" key="2">
    <source>
        <dbReference type="EMBL" id="PPA69749.1"/>
    </source>
</evidence>
<reference evidence="2 3" key="1">
    <citation type="submission" date="2018-02" db="EMBL/GenBank/DDBJ databases">
        <title>Jeotgalibacillus proteolyticum sp. nov. a protease producing bacterium isolated from ocean sediments of Laizhou Bay.</title>
        <authorList>
            <person name="Li Y."/>
        </authorList>
    </citation>
    <scope>NUCLEOTIDE SEQUENCE [LARGE SCALE GENOMIC DNA]</scope>
    <source>
        <strain evidence="2 3">22-7</strain>
    </source>
</reference>
<dbReference type="OrthoDB" id="9951145at2"/>
<organism evidence="2 3">
    <name type="scientific">Jeotgalibacillus proteolyticus</name>
    <dbReference type="NCBI Taxonomy" id="2082395"/>
    <lineage>
        <taxon>Bacteria</taxon>
        <taxon>Bacillati</taxon>
        <taxon>Bacillota</taxon>
        <taxon>Bacilli</taxon>
        <taxon>Bacillales</taxon>
        <taxon>Caryophanaceae</taxon>
        <taxon>Jeotgalibacillus</taxon>
    </lineage>
</organism>
<protein>
    <submittedName>
        <fullName evidence="2">Uncharacterized protein</fullName>
    </submittedName>
</protein>
<proteinExistence type="predicted"/>
<dbReference type="RefSeq" id="WP_104058742.1">
    <property type="nucleotide sequence ID" value="NZ_PREZ01000005.1"/>
</dbReference>
<accession>A0A2S5G9U4</accession>
<feature type="signal peptide" evidence="1">
    <location>
        <begin position="1"/>
        <end position="23"/>
    </location>
</feature>
<name>A0A2S5G9U4_9BACL</name>
<dbReference type="AlphaFoldDB" id="A0A2S5G9U4"/>
<sequence length="142" mass="15290">MLKKMVGTGLAIGLAFGATGAGAASTSDSEGLDVDLSSKLNAELSSGELMSSQDFKLLAEENDWNVEDLQIWAEANSMTEVELQEWAKHSGWSDRDSTRLDLDLNGSIELDNLLGSNNNDHHHDNDKRSNNGLLGGLLNGLF</sequence>
<evidence type="ECO:0000256" key="1">
    <source>
        <dbReference type="SAM" id="SignalP"/>
    </source>
</evidence>
<dbReference type="Proteomes" id="UP000239047">
    <property type="component" value="Unassembled WGS sequence"/>
</dbReference>
<keyword evidence="3" id="KW-1185">Reference proteome</keyword>
<dbReference type="EMBL" id="PREZ01000005">
    <property type="protein sequence ID" value="PPA69749.1"/>
    <property type="molecule type" value="Genomic_DNA"/>
</dbReference>
<gene>
    <name evidence="2" type="ORF">C4B60_14525</name>
</gene>
<evidence type="ECO:0000313" key="3">
    <source>
        <dbReference type="Proteomes" id="UP000239047"/>
    </source>
</evidence>
<keyword evidence="1" id="KW-0732">Signal</keyword>